<protein>
    <recommendedName>
        <fullName evidence="8">SAM domain-containing protein</fullName>
    </recommendedName>
</protein>
<feature type="region of interest" description="Disordered" evidence="7">
    <location>
        <begin position="310"/>
        <end position="334"/>
    </location>
</feature>
<dbReference type="PROSITE" id="PS50176">
    <property type="entry name" value="ARM_REPEAT"/>
    <property type="match status" value="1"/>
</dbReference>
<feature type="repeat" description="ARM" evidence="6">
    <location>
        <begin position="423"/>
        <end position="460"/>
    </location>
</feature>
<feature type="region of interest" description="Disordered" evidence="7">
    <location>
        <begin position="105"/>
        <end position="129"/>
    </location>
</feature>
<feature type="region of interest" description="Disordered" evidence="7">
    <location>
        <begin position="150"/>
        <end position="180"/>
    </location>
</feature>
<dbReference type="OrthoDB" id="76949at2759"/>
<evidence type="ECO:0000259" key="8">
    <source>
        <dbReference type="PROSITE" id="PS50105"/>
    </source>
</evidence>
<organism evidence="9 10">
    <name type="scientific">Anisodus acutangulus</name>
    <dbReference type="NCBI Taxonomy" id="402998"/>
    <lineage>
        <taxon>Eukaryota</taxon>
        <taxon>Viridiplantae</taxon>
        <taxon>Streptophyta</taxon>
        <taxon>Embryophyta</taxon>
        <taxon>Tracheophyta</taxon>
        <taxon>Spermatophyta</taxon>
        <taxon>Magnoliopsida</taxon>
        <taxon>eudicotyledons</taxon>
        <taxon>Gunneridae</taxon>
        <taxon>Pentapetalae</taxon>
        <taxon>asterids</taxon>
        <taxon>lamiids</taxon>
        <taxon>Solanales</taxon>
        <taxon>Solanaceae</taxon>
        <taxon>Solanoideae</taxon>
        <taxon>Hyoscyameae</taxon>
        <taxon>Anisodus</taxon>
    </lineage>
</organism>
<evidence type="ECO:0000256" key="4">
    <source>
        <dbReference type="ARBA" id="ARBA00022859"/>
    </source>
</evidence>
<dbReference type="Pfam" id="PF00536">
    <property type="entry name" value="SAM_1"/>
    <property type="match status" value="1"/>
</dbReference>
<dbReference type="InterPro" id="IPR001660">
    <property type="entry name" value="SAM"/>
</dbReference>
<dbReference type="EMBL" id="JAJAGQ010000003">
    <property type="protein sequence ID" value="KAJ8567032.1"/>
    <property type="molecule type" value="Genomic_DNA"/>
</dbReference>
<feature type="compositionally biased region" description="Polar residues" evidence="7">
    <location>
        <begin position="1"/>
        <end position="12"/>
    </location>
</feature>
<dbReference type="SMART" id="SM00185">
    <property type="entry name" value="ARM"/>
    <property type="match status" value="4"/>
</dbReference>
<dbReference type="Proteomes" id="UP001152561">
    <property type="component" value="Unassembled WGS sequence"/>
</dbReference>
<gene>
    <name evidence="9" type="ORF">K7X08_019240</name>
</gene>
<evidence type="ECO:0000256" key="1">
    <source>
        <dbReference type="ARBA" id="ARBA00022588"/>
    </source>
</evidence>
<dbReference type="InterPro" id="IPR000225">
    <property type="entry name" value="Armadillo"/>
</dbReference>
<dbReference type="PANTHER" id="PTHR23315:SF339">
    <property type="entry name" value="U-BOX DOMAIN-CONTAINING PROTEIN 40"/>
    <property type="match status" value="1"/>
</dbReference>
<dbReference type="Gene3D" id="1.25.10.10">
    <property type="entry name" value="Leucine-rich Repeat Variant"/>
    <property type="match status" value="1"/>
</dbReference>
<dbReference type="SMART" id="SM00454">
    <property type="entry name" value="SAM"/>
    <property type="match status" value="1"/>
</dbReference>
<evidence type="ECO:0000256" key="6">
    <source>
        <dbReference type="PROSITE-ProRule" id="PRU00259"/>
    </source>
</evidence>
<proteinExistence type="predicted"/>
<evidence type="ECO:0000313" key="10">
    <source>
        <dbReference type="Proteomes" id="UP001152561"/>
    </source>
</evidence>
<dbReference type="Pfam" id="PF00514">
    <property type="entry name" value="Arm"/>
    <property type="match status" value="2"/>
</dbReference>
<feature type="compositionally biased region" description="Low complexity" evidence="7">
    <location>
        <begin position="21"/>
        <end position="32"/>
    </location>
</feature>
<dbReference type="PANTHER" id="PTHR23315">
    <property type="entry name" value="U BOX DOMAIN-CONTAINING"/>
    <property type="match status" value="1"/>
</dbReference>
<evidence type="ECO:0000313" key="9">
    <source>
        <dbReference type="EMBL" id="KAJ8567032.1"/>
    </source>
</evidence>
<evidence type="ECO:0000256" key="7">
    <source>
        <dbReference type="SAM" id="MobiDB-lite"/>
    </source>
</evidence>
<keyword evidence="2" id="KW-0677">Repeat</keyword>
<evidence type="ECO:0000256" key="2">
    <source>
        <dbReference type="ARBA" id="ARBA00022737"/>
    </source>
</evidence>
<keyword evidence="10" id="KW-1185">Reference proteome</keyword>
<keyword evidence="1" id="KW-0399">Innate immunity</keyword>
<feature type="compositionally biased region" description="Low complexity" evidence="7">
    <location>
        <begin position="311"/>
        <end position="330"/>
    </location>
</feature>
<name>A0A9Q1MX35_9SOLA</name>
<dbReference type="GO" id="GO:0045087">
    <property type="term" value="P:innate immune response"/>
    <property type="evidence" value="ECO:0007669"/>
    <property type="project" value="UniProtKB-KW"/>
</dbReference>
<evidence type="ECO:0000256" key="5">
    <source>
        <dbReference type="ARBA" id="ARBA00023027"/>
    </source>
</evidence>
<comment type="caution">
    <text evidence="9">The sequence shown here is derived from an EMBL/GenBank/DDBJ whole genome shotgun (WGS) entry which is preliminary data.</text>
</comment>
<reference evidence="10" key="1">
    <citation type="journal article" date="2023" name="Proc. Natl. Acad. Sci. U.S.A.">
        <title>Genomic and structural basis for evolution of tropane alkaloid biosynthesis.</title>
        <authorList>
            <person name="Wanga Y.-J."/>
            <person name="Taina T."/>
            <person name="Yua J.-Y."/>
            <person name="Lia J."/>
            <person name="Xua B."/>
            <person name="Chenc J."/>
            <person name="D'Auriad J.C."/>
            <person name="Huanga J.-P."/>
            <person name="Huanga S.-X."/>
        </authorList>
    </citation>
    <scope>NUCLEOTIDE SEQUENCE [LARGE SCALE GENOMIC DNA]</scope>
    <source>
        <strain evidence="10">cv. KIB-2019</strain>
    </source>
</reference>
<dbReference type="Gene3D" id="1.10.150.50">
    <property type="entry name" value="Transcription Factor, Ets-1"/>
    <property type="match status" value="1"/>
</dbReference>
<evidence type="ECO:0000256" key="3">
    <source>
        <dbReference type="ARBA" id="ARBA00022786"/>
    </source>
</evidence>
<dbReference type="InterPro" id="IPR016024">
    <property type="entry name" value="ARM-type_fold"/>
</dbReference>
<dbReference type="AlphaFoldDB" id="A0A9Q1MX35"/>
<feature type="domain" description="SAM" evidence="8">
    <location>
        <begin position="249"/>
        <end position="308"/>
    </location>
</feature>
<dbReference type="InterPro" id="IPR011989">
    <property type="entry name" value="ARM-like"/>
</dbReference>
<dbReference type="SUPFAM" id="SSF47769">
    <property type="entry name" value="SAM/Pointed domain"/>
    <property type="match status" value="1"/>
</dbReference>
<dbReference type="SUPFAM" id="SSF48371">
    <property type="entry name" value="ARM repeat"/>
    <property type="match status" value="1"/>
</dbReference>
<sequence length="573" mass="62683">MSRPQVTITWGRSGQKVVKRSSASQGSSFGQQTLSRGKRSLGDTYRTHAEDPSPSLRKRVRGNKDAGGSTHSRLNDARVGQNDLRLKLIRRRRQREMLLKIEEREKEQHKRMTGSVQSAKESHRRLVTSSQPLSGASELLQMEAIRSSYASQTAGGVRPRSPNRLAKDSKEVSSSRNITADQHIPSVRPAEASRTVRMLGNDLLYPSQLNGLTRMTMRSALAARNPLSGLPSANGRMLQSSYPDQPPVTVASLLNSLGLGKYAVLFQAEEVDMAALKQMGDRDLKELGIPMGPRKKILLAMFRTKRPIHISTSSEESVTPTSGPTSSSASDVDTLNSNSIEEDELVVKLKSSHISEQEEGVISFRKLTRTREETRVQLCTPSILSALRVLITSRYASLQVISVAALVNLSLENRNKVKIVRSGIVPPLIDVLKSGVQESQEHVAGALFSLALDDQNKTAIGVLGALPPLLHAVCSESERTRHDSALALYHLSLVQSNRVKLVKLGEVQVLLGMVKTGHMMGRILLILCNLAASSEGRAAMLDRGGVECFVCMLRKGEFDSESTRENCLAALYG</sequence>
<keyword evidence="5" id="KW-0520">NAD</keyword>
<accession>A0A9Q1MX35</accession>
<dbReference type="InterPro" id="IPR013761">
    <property type="entry name" value="SAM/pointed_sf"/>
</dbReference>
<keyword evidence="4" id="KW-0391">Immunity</keyword>
<feature type="region of interest" description="Disordered" evidence="7">
    <location>
        <begin position="1"/>
        <end position="78"/>
    </location>
</feature>
<keyword evidence="3" id="KW-0833">Ubl conjugation pathway</keyword>
<dbReference type="PROSITE" id="PS50105">
    <property type="entry name" value="SAM_DOMAIN"/>
    <property type="match status" value="1"/>
</dbReference>